<keyword evidence="2" id="KW-1185">Reference proteome</keyword>
<gene>
    <name evidence="1" type="ORF">F8566_30670</name>
</gene>
<name>A0A6H9YEI8_9ACTN</name>
<dbReference type="Proteomes" id="UP000468735">
    <property type="component" value="Unassembled WGS sequence"/>
</dbReference>
<dbReference type="EMBL" id="WBMT01000016">
    <property type="protein sequence ID" value="KAB2344314.1"/>
    <property type="molecule type" value="Genomic_DNA"/>
</dbReference>
<dbReference type="OrthoDB" id="3492053at2"/>
<proteinExistence type="predicted"/>
<reference evidence="1 2" key="1">
    <citation type="submission" date="2019-09" db="EMBL/GenBank/DDBJ databases">
        <title>Actinomadura physcomitrii sp. nov., a novel actinomycete isolated from moss [Physcomitrium sphaericum (Ludw) Fuernr].</title>
        <authorList>
            <person name="Zhuang X."/>
            <person name="Liu C."/>
        </authorList>
    </citation>
    <scope>NUCLEOTIDE SEQUENCE [LARGE SCALE GENOMIC DNA]</scope>
    <source>
        <strain evidence="1 2">HMC1</strain>
    </source>
</reference>
<dbReference type="RefSeq" id="WP_151565341.1">
    <property type="nucleotide sequence ID" value="NZ_WBMT01000016.1"/>
</dbReference>
<sequence length="672" mass="72834">MSTPFPPGFSGIDPTLMDGLINEFRRGRADIAGAMGHYRPRLVRYGIDTTALREIDQVCAWVDEQLPMLTRRRDLAIALDDSSRPGLASVDESLILSPSRARQMGAELAARFLKSSDHHDILNELGTYRFDADYAAAFFAGLGPELTRRLPALIEAHGRDGHVARQLRETGEAFASAVSGGMDVPGFGTVTKAMFDKNLPVADRQGVATLLSYGSFPPEWLAALARLHALEPAYQQFTAGGATARPDLTATDWHTLQRMFQALSNNPAAARLAFQGVAHTFPQPNGRAPGDLTPPHQPDLGHTLATFTRMASLDEATAQQLGRALSAGAGAKDETDGAHSAHSARFAFAVMTALPEVSDRLPDPMRIELARIAGSYATEIAEGANLDDRVTDTAFGNVKTHTPGLKPMFSLSPQDTYAYLKLFADSPENMALLDQGMGRLSHRLVRLGIHIEIAKQQGKIRPDAPGLERIMQALGYVSGLQTQAQKTVQGDLDERDARNREMMRTLADLGFDVADVFVGGLPVSEAGAQAVEAIWYVVTKQSGQTLDAIKDKADQKTRLSMLEDKELQMSLGLQHAMVQRLLQGGYPMKVKPADAKLPHPGHLFWNDEGLIPYNEMTENPKILDNYLAWLKANGRGGDSETAFGQVAVKATSDFSGMQDQASQAAAAWEKAG</sequence>
<evidence type="ECO:0000313" key="1">
    <source>
        <dbReference type="EMBL" id="KAB2344314.1"/>
    </source>
</evidence>
<dbReference type="AlphaFoldDB" id="A0A6H9YEI8"/>
<comment type="caution">
    <text evidence="1">The sequence shown here is derived from an EMBL/GenBank/DDBJ whole genome shotgun (WGS) entry which is preliminary data.</text>
</comment>
<organism evidence="1 2">
    <name type="scientific">Actinomadura rudentiformis</name>
    <dbReference type="NCBI Taxonomy" id="359158"/>
    <lineage>
        <taxon>Bacteria</taxon>
        <taxon>Bacillati</taxon>
        <taxon>Actinomycetota</taxon>
        <taxon>Actinomycetes</taxon>
        <taxon>Streptosporangiales</taxon>
        <taxon>Thermomonosporaceae</taxon>
        <taxon>Actinomadura</taxon>
    </lineage>
</organism>
<accession>A0A6H9YEI8</accession>
<evidence type="ECO:0000313" key="2">
    <source>
        <dbReference type="Proteomes" id="UP000468735"/>
    </source>
</evidence>
<protein>
    <submittedName>
        <fullName evidence="1">Uncharacterized protein</fullName>
    </submittedName>
</protein>